<dbReference type="InterPro" id="IPR031330">
    <property type="entry name" value="Gly_Hdrlase_35_cat"/>
</dbReference>
<dbReference type="AlphaFoldDB" id="E6PC11"/>
<dbReference type="Pfam" id="PF01301">
    <property type="entry name" value="Glyco_hydro_35"/>
    <property type="match status" value="1"/>
</dbReference>
<comment type="caution">
    <text evidence="3">The sequence shown here is derived from an EMBL/GenBank/DDBJ whole genome shotgun (WGS) entry which is preliminary data.</text>
</comment>
<reference evidence="3" key="1">
    <citation type="submission" date="2009-10" db="EMBL/GenBank/DDBJ databases">
        <title>Diversity of trophic interactions inside an arsenic-rich microbial ecosystem.</title>
        <authorList>
            <person name="Bertin P.N."/>
            <person name="Heinrich-Salmeron A."/>
            <person name="Pelletier E."/>
            <person name="Goulhen-Chollet F."/>
            <person name="Arsene-Ploetze F."/>
            <person name="Gallien S."/>
            <person name="Calteau A."/>
            <person name="Vallenet D."/>
            <person name="Casiot C."/>
            <person name="Chane-Woon-Ming B."/>
            <person name="Giloteaux L."/>
            <person name="Barakat M."/>
            <person name="Bonnefoy V."/>
            <person name="Bruneel O."/>
            <person name="Chandler M."/>
            <person name="Cleiss J."/>
            <person name="Duran R."/>
            <person name="Elbaz-Poulichet F."/>
            <person name="Fonknechten N."/>
            <person name="Lauga B."/>
            <person name="Mornico D."/>
            <person name="Ortet P."/>
            <person name="Schaeffer C."/>
            <person name="Siguier P."/>
            <person name="Alexander Thil Smith A."/>
            <person name="Van Dorsselaer A."/>
            <person name="Weissenbach J."/>
            <person name="Medigue C."/>
            <person name="Le Paslier D."/>
        </authorList>
    </citation>
    <scope>NUCLEOTIDE SEQUENCE</scope>
</reference>
<dbReference type="GO" id="GO:0005975">
    <property type="term" value="P:carbohydrate metabolic process"/>
    <property type="evidence" value="ECO:0007669"/>
    <property type="project" value="InterPro"/>
</dbReference>
<evidence type="ECO:0000256" key="1">
    <source>
        <dbReference type="ARBA" id="ARBA00009809"/>
    </source>
</evidence>
<name>E6PC11_9ZZZZ</name>
<dbReference type="GO" id="GO:0004553">
    <property type="term" value="F:hydrolase activity, hydrolyzing O-glycosyl compounds"/>
    <property type="evidence" value="ECO:0007669"/>
    <property type="project" value="InterPro"/>
</dbReference>
<dbReference type="SUPFAM" id="SSF51445">
    <property type="entry name" value="(Trans)glycosidases"/>
    <property type="match status" value="1"/>
</dbReference>
<evidence type="ECO:0000259" key="2">
    <source>
        <dbReference type="Pfam" id="PF01301"/>
    </source>
</evidence>
<evidence type="ECO:0000313" key="3">
    <source>
        <dbReference type="EMBL" id="CBH73994.1"/>
    </source>
</evidence>
<feature type="domain" description="Glycoside hydrolase 35 catalytic" evidence="2">
    <location>
        <begin position="33"/>
        <end position="135"/>
    </location>
</feature>
<protein>
    <recommendedName>
        <fullName evidence="2">Glycoside hydrolase 35 catalytic domain-containing protein</fullName>
    </recommendedName>
</protein>
<accession>E6PC11</accession>
<dbReference type="PRINTS" id="PR00742">
    <property type="entry name" value="GLHYDRLASE35"/>
</dbReference>
<gene>
    <name evidence="3" type="ORF">CARN1_1881</name>
</gene>
<dbReference type="EMBL" id="CABL01000001">
    <property type="protein sequence ID" value="CBH73994.1"/>
    <property type="molecule type" value="Genomic_DNA"/>
</dbReference>
<dbReference type="InterPro" id="IPR017853">
    <property type="entry name" value="GH"/>
</dbReference>
<dbReference type="InterPro" id="IPR001944">
    <property type="entry name" value="Glycoside_Hdrlase_35"/>
</dbReference>
<sequence>MPSLRRAATLALAIALLGAIHPAPDRWSEHRRGIHHFLYAASFFYERIPRAQWGADLNAYRAMGINTIDLYIPWNFQEPRAGYFDFTGRSNPRRDIRGLFALIAADGFRVILRPGPIIRNEWRNGGYPAWLLVRKSYDMPLHDILQGRYPATATLQNAHADDAAREWLANQTHRREVHRWYRAVFAAIAPWSNIVEAVALDDDEGAYIDNDTWPAPHWHAYIRWLKAAVRREIGANVPLFINTYQTKVPAASGVWAWGNWYQSDAYRIGTHDLAQLIFSTALLQTQPHRAVMQSEFQAGWLQGANETAPRPAAPENTTIALHQLLQLGAHAIVNFPVQDTMNPAGWEAPWANALYSWDAALALDGTHQARYAPTAEFGALVHAAGARWLARLHPNASIAIAWPVSAYPSHEVDNARVATFAAATIRAFMRCRALALTCRAVDLRFAAPRTLARYRALVLPRIADETQMLPVVRARLDRYRRHGAIVSSPQAALARGIAPTNGALKDATLLVSPHLRSALLDLFNLANTPRAVATTAIHLGSARVDIPATTLPPGGACDWRLDRVSAAKARIAWMRCTPPLPTSAPMNADGDLREWIASIRSDGTPTYVLRNARLRLIVSADAGARSFVLEDRRAHRNLATSIGLFRDDVARPLAPSKRDYIAAFTHPFEAGTFNRRYRCFDRSSPAAQVLSCRYSAPDLAARPVTFTKTFILDPKRALLRVLLHCTTACVSIDAFAAGGHERVRHFGGRLRSIASPAGSRLIELQYHGHAEIDITLPGAP</sequence>
<dbReference type="Gene3D" id="3.20.20.80">
    <property type="entry name" value="Glycosidases"/>
    <property type="match status" value="1"/>
</dbReference>
<organism evidence="3">
    <name type="scientific">mine drainage metagenome</name>
    <dbReference type="NCBI Taxonomy" id="410659"/>
    <lineage>
        <taxon>unclassified sequences</taxon>
        <taxon>metagenomes</taxon>
        <taxon>ecological metagenomes</taxon>
    </lineage>
</organism>
<proteinExistence type="inferred from homology"/>
<comment type="similarity">
    <text evidence="1">Belongs to the glycosyl hydrolase 35 family.</text>
</comment>
<dbReference type="PANTHER" id="PTHR23421">
    <property type="entry name" value="BETA-GALACTOSIDASE RELATED"/>
    <property type="match status" value="1"/>
</dbReference>